<evidence type="ECO:0000256" key="3">
    <source>
        <dbReference type="ARBA" id="ARBA00026104"/>
    </source>
</evidence>
<evidence type="ECO:0000256" key="2">
    <source>
        <dbReference type="ARBA" id="ARBA00022801"/>
    </source>
</evidence>
<dbReference type="InterPro" id="IPR000073">
    <property type="entry name" value="AB_hydrolase_1"/>
</dbReference>
<comment type="catalytic activity">
    <reaction evidence="9">
        <text>1,2-didecanoylglycerol + H2O = decanoylglycerol + decanoate + H(+)</text>
        <dbReference type="Rhea" id="RHEA:48596"/>
        <dbReference type="ChEBI" id="CHEBI:11152"/>
        <dbReference type="ChEBI" id="CHEBI:15377"/>
        <dbReference type="ChEBI" id="CHEBI:15378"/>
        <dbReference type="ChEBI" id="CHEBI:27689"/>
        <dbReference type="ChEBI" id="CHEBI:90605"/>
    </reaction>
</comment>
<dbReference type="PANTHER" id="PTHR46118:SF4">
    <property type="entry name" value="PROTEIN ABHD11"/>
    <property type="match status" value="1"/>
</dbReference>
<evidence type="ECO:0000256" key="6">
    <source>
        <dbReference type="ARBA" id="ARBA00043742"/>
    </source>
</evidence>
<accession>A0A4Y2AKD6</accession>
<dbReference type="Proteomes" id="UP000499080">
    <property type="component" value="Unassembled WGS sequence"/>
</dbReference>
<proteinExistence type="inferred from homology"/>
<comment type="caution">
    <text evidence="13">The sequence shown here is derived from an EMBL/GenBank/DDBJ whole genome shotgun (WGS) entry which is preliminary data.</text>
</comment>
<comment type="catalytic activity">
    <reaction evidence="11">
        <text>1-octadecanoyl-2-(5Z,8Z,11Z,14Z-eicosatetraenoyl)-sn-glycerol + H2O = 2-(5Z,8Z,11Z,14Z-eicosatetraenoyl)-glycerol + octadecanoate + H(+)</text>
        <dbReference type="Rhea" id="RHEA:38507"/>
        <dbReference type="ChEBI" id="CHEBI:15377"/>
        <dbReference type="ChEBI" id="CHEBI:15378"/>
        <dbReference type="ChEBI" id="CHEBI:25629"/>
        <dbReference type="ChEBI" id="CHEBI:52392"/>
        <dbReference type="ChEBI" id="CHEBI:75728"/>
    </reaction>
</comment>
<evidence type="ECO:0000313" key="14">
    <source>
        <dbReference type="Proteomes" id="UP000499080"/>
    </source>
</evidence>
<evidence type="ECO:0000259" key="12">
    <source>
        <dbReference type="Pfam" id="PF00561"/>
    </source>
</evidence>
<dbReference type="EC" id="3.1.1.116" evidence="3"/>
<reference evidence="13 14" key="1">
    <citation type="journal article" date="2019" name="Sci. Rep.">
        <title>Orb-weaving spider Araneus ventricosus genome elucidates the spidroin gene catalogue.</title>
        <authorList>
            <person name="Kono N."/>
            <person name="Nakamura H."/>
            <person name="Ohtoshi R."/>
            <person name="Moran D.A.P."/>
            <person name="Shinohara A."/>
            <person name="Yoshida Y."/>
            <person name="Fujiwara M."/>
            <person name="Mori M."/>
            <person name="Tomita M."/>
            <person name="Arakawa K."/>
        </authorList>
    </citation>
    <scope>NUCLEOTIDE SEQUENCE [LARGE SCALE GENOMIC DNA]</scope>
</reference>
<comment type="similarity">
    <text evidence="1">Belongs to the AB hydrolase superfamily.</text>
</comment>
<dbReference type="AlphaFoldDB" id="A0A4Y2AKD6"/>
<evidence type="ECO:0000256" key="5">
    <source>
        <dbReference type="ARBA" id="ARBA00043667"/>
    </source>
</evidence>
<dbReference type="EMBL" id="BGPR01000021">
    <property type="protein sequence ID" value="GBL80322.1"/>
    <property type="molecule type" value="Genomic_DNA"/>
</dbReference>
<sequence>MDTKPTPVDLFFTTYEPPTNAAKPPIIFIHGVLSSPYCWNNTKNRISDTTGRKVYAICLRNHGTSGWSDEFSVDHIAADLKNFMLKEKIPKAILIAHSLGGRVAIKFAMENPHLVEKLIAEDATFTVDKEQIQVGQEFRSVLKLAKNAVEQFPPSLSEAAAQKRLQQLFAFVWGKKPGGKSKSRPPTFTLPFHKDKSDKFVWDFNVDAIIKSLTNADNFQTNFSENSVCLAQAMFTSGEYSKIPVVKDKELILKHFPNSKIICAEGVYHNYHLEKPDEFVKEVTKFIGV</sequence>
<dbReference type="PANTHER" id="PTHR46118">
    <property type="entry name" value="PROTEIN ABHD11"/>
    <property type="match status" value="1"/>
</dbReference>
<dbReference type="GO" id="GO:0016787">
    <property type="term" value="F:hydrolase activity"/>
    <property type="evidence" value="ECO:0007669"/>
    <property type="project" value="UniProtKB-KW"/>
</dbReference>
<organism evidence="13 14">
    <name type="scientific">Araneus ventricosus</name>
    <name type="common">Orbweaver spider</name>
    <name type="synonym">Epeira ventricosa</name>
    <dbReference type="NCBI Taxonomy" id="182803"/>
    <lineage>
        <taxon>Eukaryota</taxon>
        <taxon>Metazoa</taxon>
        <taxon>Ecdysozoa</taxon>
        <taxon>Arthropoda</taxon>
        <taxon>Chelicerata</taxon>
        <taxon>Arachnida</taxon>
        <taxon>Araneae</taxon>
        <taxon>Araneomorphae</taxon>
        <taxon>Entelegynae</taxon>
        <taxon>Araneoidea</taxon>
        <taxon>Araneidae</taxon>
        <taxon>Araneus</taxon>
    </lineage>
</organism>
<evidence type="ECO:0000256" key="4">
    <source>
        <dbReference type="ARBA" id="ARBA00042703"/>
    </source>
</evidence>
<dbReference type="Gene3D" id="3.40.50.1820">
    <property type="entry name" value="alpha/beta hydrolase"/>
    <property type="match status" value="1"/>
</dbReference>
<dbReference type="OrthoDB" id="6419995at2759"/>
<evidence type="ECO:0000256" key="10">
    <source>
        <dbReference type="ARBA" id="ARBA00048513"/>
    </source>
</evidence>
<evidence type="ECO:0000256" key="11">
    <source>
        <dbReference type="ARBA" id="ARBA00048919"/>
    </source>
</evidence>
<evidence type="ECO:0000256" key="7">
    <source>
        <dbReference type="ARBA" id="ARBA00044064"/>
    </source>
</evidence>
<dbReference type="Pfam" id="PF00561">
    <property type="entry name" value="Abhydrolase_1"/>
    <property type="match status" value="1"/>
</dbReference>
<name>A0A4Y2AKD6_ARAVE</name>
<dbReference type="InterPro" id="IPR029058">
    <property type="entry name" value="AB_hydrolase_fold"/>
</dbReference>
<evidence type="ECO:0000256" key="8">
    <source>
        <dbReference type="ARBA" id="ARBA00048283"/>
    </source>
</evidence>
<evidence type="ECO:0000313" key="13">
    <source>
        <dbReference type="EMBL" id="GBL80322.1"/>
    </source>
</evidence>
<keyword evidence="14" id="KW-1185">Reference proteome</keyword>
<evidence type="ECO:0000256" key="9">
    <source>
        <dbReference type="ARBA" id="ARBA00048504"/>
    </source>
</evidence>
<gene>
    <name evidence="13" type="primary">ABHD11_0</name>
    <name evidence="13" type="ORF">AVEN_92239_1</name>
</gene>
<dbReference type="SUPFAM" id="SSF53474">
    <property type="entry name" value="alpha/beta-Hydrolases"/>
    <property type="match status" value="1"/>
</dbReference>
<feature type="domain" description="AB hydrolase-1" evidence="12">
    <location>
        <begin position="24"/>
        <end position="181"/>
    </location>
</feature>
<comment type="catalytic activity">
    <reaction evidence="5">
        <text>a 1,2-diacyl-sn-glycerol + H2O = a 2-acylglycerol + a fatty acid + H(+)</text>
        <dbReference type="Rhea" id="RHEA:33275"/>
        <dbReference type="ChEBI" id="CHEBI:15377"/>
        <dbReference type="ChEBI" id="CHEBI:15378"/>
        <dbReference type="ChEBI" id="CHEBI:17389"/>
        <dbReference type="ChEBI" id="CHEBI:17815"/>
        <dbReference type="ChEBI" id="CHEBI:28868"/>
        <dbReference type="EC" id="3.1.1.116"/>
    </reaction>
</comment>
<comment type="catalytic activity">
    <reaction evidence="10">
        <text>1-octadecanoyl-2-(9Z-octadecenoyl)-sn-glycerol + H2O = 2-(9Z-octadecenoyl)-glycerol + octadecanoate + H(+)</text>
        <dbReference type="Rhea" id="RHEA:77103"/>
        <dbReference type="ChEBI" id="CHEBI:15377"/>
        <dbReference type="ChEBI" id="CHEBI:15378"/>
        <dbReference type="ChEBI" id="CHEBI:25629"/>
        <dbReference type="ChEBI" id="CHEBI:73990"/>
        <dbReference type="ChEBI" id="CHEBI:75468"/>
    </reaction>
</comment>
<comment type="catalytic activity">
    <reaction evidence="8">
        <text>1-octadecanoyl-2-(4Z,7Z,10Z,13Z,16Z,19Z-docosahexaenoyl)-sn-glycerol + H2O = 2-(4Z,7Z,10Z,13Z,16Z,19Z-docosahexaenoyl)-glycerol + octadecanoate + H(+)</text>
        <dbReference type="Rhea" id="RHEA:77107"/>
        <dbReference type="ChEBI" id="CHEBI:15377"/>
        <dbReference type="ChEBI" id="CHEBI:15378"/>
        <dbReference type="ChEBI" id="CHEBI:25629"/>
        <dbReference type="ChEBI" id="CHEBI:77129"/>
        <dbReference type="ChEBI" id="CHEBI:186738"/>
    </reaction>
</comment>
<evidence type="ECO:0000256" key="1">
    <source>
        <dbReference type="ARBA" id="ARBA00008645"/>
    </source>
</evidence>
<protein>
    <recommendedName>
        <fullName evidence="7">sn-1-specific diacylglycerol lipase ABHD11</fullName>
        <ecNumber evidence="3">3.1.1.116</ecNumber>
    </recommendedName>
    <alternativeName>
        <fullName evidence="4">Alpha/beta hydrolase domain-containing protein 11</fullName>
    </alternativeName>
</protein>
<comment type="catalytic activity">
    <reaction evidence="6">
        <text>a 1,3-diacyl-sn-glycerol + H2O = a 1-acyl-sn-glycerol + a fatty acid + H(+)</text>
        <dbReference type="Rhea" id="RHEA:38503"/>
        <dbReference type="ChEBI" id="CHEBI:15377"/>
        <dbReference type="ChEBI" id="CHEBI:15378"/>
        <dbReference type="ChEBI" id="CHEBI:28868"/>
        <dbReference type="ChEBI" id="CHEBI:64683"/>
        <dbReference type="ChEBI" id="CHEBI:77272"/>
    </reaction>
</comment>
<keyword evidence="2" id="KW-0378">Hydrolase</keyword>